<evidence type="ECO:0000313" key="1">
    <source>
        <dbReference type="EMBL" id="KAK1276638.1"/>
    </source>
</evidence>
<dbReference type="PIRSF" id="PIRSF031279">
    <property type="entry name" value="UCP031279"/>
    <property type="match status" value="1"/>
</dbReference>
<sequence>MSKSTSSQNRFVRYMKAPLRALVRARDFYVKSITGCAGRAQYGAVVGCPGMTMSTLPRSFSTNSWGGRSNDDEDYRELMRVASIKKVADSLRVRSGGGGAAGGVSVVPRSRSVAIGRIDEDKTYDGEEDVGAAVAAARMYPRSRSQAVWRRTGMMN</sequence>
<reference evidence="1" key="2">
    <citation type="submission" date="2023-06" db="EMBL/GenBank/DDBJ databases">
        <authorList>
            <person name="Ma L."/>
            <person name="Liu K.-W."/>
            <person name="Li Z."/>
            <person name="Hsiao Y.-Y."/>
            <person name="Qi Y."/>
            <person name="Fu T."/>
            <person name="Tang G."/>
            <person name="Zhang D."/>
            <person name="Sun W.-H."/>
            <person name="Liu D.-K."/>
            <person name="Li Y."/>
            <person name="Chen G.-Z."/>
            <person name="Liu X.-D."/>
            <person name="Liao X.-Y."/>
            <person name="Jiang Y.-T."/>
            <person name="Yu X."/>
            <person name="Hao Y."/>
            <person name="Huang J."/>
            <person name="Zhao X.-W."/>
            <person name="Ke S."/>
            <person name="Chen Y.-Y."/>
            <person name="Wu W.-L."/>
            <person name="Hsu J.-L."/>
            <person name="Lin Y.-F."/>
            <person name="Huang M.-D."/>
            <person name="Li C.-Y."/>
            <person name="Huang L."/>
            <person name="Wang Z.-W."/>
            <person name="Zhao X."/>
            <person name="Zhong W.-Y."/>
            <person name="Peng D.-H."/>
            <person name="Ahmad S."/>
            <person name="Lan S."/>
            <person name="Zhang J.-S."/>
            <person name="Tsai W.-C."/>
            <person name="Van De Peer Y."/>
            <person name="Liu Z.-J."/>
        </authorList>
    </citation>
    <scope>NUCLEOTIDE SEQUENCE</scope>
    <source>
        <strain evidence="1">SCP</strain>
        <tissue evidence="1">Leaves</tissue>
    </source>
</reference>
<proteinExistence type="predicted"/>
<keyword evidence="2" id="KW-1185">Reference proteome</keyword>
<dbReference type="PANTHER" id="PTHR33526:SF4">
    <property type="entry name" value="OS07G0123800 PROTEIN"/>
    <property type="match status" value="1"/>
</dbReference>
<evidence type="ECO:0000313" key="2">
    <source>
        <dbReference type="Proteomes" id="UP001179952"/>
    </source>
</evidence>
<dbReference type="AlphaFoldDB" id="A0AAV9BL22"/>
<dbReference type="PANTHER" id="PTHR33526">
    <property type="entry name" value="OS07G0123800 PROTEIN"/>
    <property type="match status" value="1"/>
</dbReference>
<dbReference type="Proteomes" id="UP001179952">
    <property type="component" value="Unassembled WGS sequence"/>
</dbReference>
<dbReference type="InterPro" id="IPR016972">
    <property type="entry name" value="UCP031279"/>
</dbReference>
<gene>
    <name evidence="1" type="ORF">QJS04_geneDACA016018</name>
</gene>
<dbReference type="EMBL" id="JAUJYN010000003">
    <property type="protein sequence ID" value="KAK1276638.1"/>
    <property type="molecule type" value="Genomic_DNA"/>
</dbReference>
<reference evidence="1" key="1">
    <citation type="journal article" date="2023" name="Nat. Commun.">
        <title>Diploid and tetraploid genomes of Acorus and the evolution of monocots.</title>
        <authorList>
            <person name="Ma L."/>
            <person name="Liu K.W."/>
            <person name="Li Z."/>
            <person name="Hsiao Y.Y."/>
            <person name="Qi Y."/>
            <person name="Fu T."/>
            <person name="Tang G.D."/>
            <person name="Zhang D."/>
            <person name="Sun W.H."/>
            <person name="Liu D.K."/>
            <person name="Li Y."/>
            <person name="Chen G.Z."/>
            <person name="Liu X.D."/>
            <person name="Liao X.Y."/>
            <person name="Jiang Y.T."/>
            <person name="Yu X."/>
            <person name="Hao Y."/>
            <person name="Huang J."/>
            <person name="Zhao X.W."/>
            <person name="Ke S."/>
            <person name="Chen Y.Y."/>
            <person name="Wu W.L."/>
            <person name="Hsu J.L."/>
            <person name="Lin Y.F."/>
            <person name="Huang M.D."/>
            <person name="Li C.Y."/>
            <person name="Huang L."/>
            <person name="Wang Z.W."/>
            <person name="Zhao X."/>
            <person name="Zhong W.Y."/>
            <person name="Peng D.H."/>
            <person name="Ahmad S."/>
            <person name="Lan S."/>
            <person name="Zhang J.S."/>
            <person name="Tsai W.C."/>
            <person name="Van de Peer Y."/>
            <person name="Liu Z.J."/>
        </authorList>
    </citation>
    <scope>NUCLEOTIDE SEQUENCE</scope>
    <source>
        <strain evidence="1">SCP</strain>
    </source>
</reference>
<name>A0AAV9BL22_ACOGR</name>
<accession>A0AAV9BL22</accession>
<organism evidence="1 2">
    <name type="scientific">Acorus gramineus</name>
    <name type="common">Dwarf sweet flag</name>
    <dbReference type="NCBI Taxonomy" id="55184"/>
    <lineage>
        <taxon>Eukaryota</taxon>
        <taxon>Viridiplantae</taxon>
        <taxon>Streptophyta</taxon>
        <taxon>Embryophyta</taxon>
        <taxon>Tracheophyta</taxon>
        <taxon>Spermatophyta</taxon>
        <taxon>Magnoliopsida</taxon>
        <taxon>Liliopsida</taxon>
        <taxon>Acoraceae</taxon>
        <taxon>Acorus</taxon>
    </lineage>
</organism>
<comment type="caution">
    <text evidence="1">The sequence shown here is derived from an EMBL/GenBank/DDBJ whole genome shotgun (WGS) entry which is preliminary data.</text>
</comment>
<protein>
    <submittedName>
        <fullName evidence="1">Uncharacterized protein</fullName>
    </submittedName>
</protein>